<proteinExistence type="predicted"/>
<name>A0A9W5TBT1_BABOV</name>
<gene>
    <name evidence="3" type="ORF">BaOVIS_018750</name>
</gene>
<keyword evidence="4" id="KW-1185">Reference proteome</keyword>
<protein>
    <submittedName>
        <fullName evidence="3">Myosin regulatory light chain cardiac muscle protein, putative</fullName>
    </submittedName>
</protein>
<sequence>MAFRKPIAWLATLVATIVFFNGHLLSVGAEEKVPDKSGTKEKGSHKEKLSNKEKLALKEKLDQEIIAEQEQEPIGSDIFTKTTFFSRMAGYATDAYTSSTMQKRGHVEMLPEDKDSEETPDVSDKDKDGRDADSEYMDAFDIRNIFAKYKTVTYTPDELAEKIREILTLPDPLYGTAYNTEWGRACLTDDGTIPRNTRTVHFDIFDPFLPPGLLFEDLGCLHLYNVAEGYNLYKIRFGDMVITLRLDLEQVSMHLFEDSWGLMVVRLLFAVDGIFNRHEYTETSRGSRVFRKTMGQTIQHAPPPLDTMDINTWLDQKYRLLSAQRPPLIEEVLTKVKA</sequence>
<feature type="chain" id="PRO_5040745595" evidence="2">
    <location>
        <begin position="30"/>
        <end position="338"/>
    </location>
</feature>
<evidence type="ECO:0000256" key="2">
    <source>
        <dbReference type="SAM" id="SignalP"/>
    </source>
</evidence>
<reference evidence="3" key="1">
    <citation type="submission" date="2019-12" db="EMBL/GenBank/DDBJ databases">
        <title>Genome sequence of Babesia ovis.</title>
        <authorList>
            <person name="Yamagishi J."/>
            <person name="Sevinc F."/>
            <person name="Xuan X."/>
        </authorList>
    </citation>
    <scope>NUCLEOTIDE SEQUENCE</scope>
    <source>
        <strain evidence="3">Selcuk</strain>
    </source>
</reference>
<dbReference type="Proteomes" id="UP001057455">
    <property type="component" value="Unassembled WGS sequence"/>
</dbReference>
<organism evidence="3 4">
    <name type="scientific">Babesia ovis</name>
    <dbReference type="NCBI Taxonomy" id="5869"/>
    <lineage>
        <taxon>Eukaryota</taxon>
        <taxon>Sar</taxon>
        <taxon>Alveolata</taxon>
        <taxon>Apicomplexa</taxon>
        <taxon>Aconoidasida</taxon>
        <taxon>Piroplasmida</taxon>
        <taxon>Babesiidae</taxon>
        <taxon>Babesia</taxon>
    </lineage>
</organism>
<accession>A0A9W5TBT1</accession>
<dbReference type="EMBL" id="BLIY01000016">
    <property type="protein sequence ID" value="GFE54471.1"/>
    <property type="molecule type" value="Genomic_DNA"/>
</dbReference>
<evidence type="ECO:0000256" key="1">
    <source>
        <dbReference type="SAM" id="MobiDB-lite"/>
    </source>
</evidence>
<evidence type="ECO:0000313" key="3">
    <source>
        <dbReference type="EMBL" id="GFE54471.1"/>
    </source>
</evidence>
<comment type="caution">
    <text evidence="3">The sequence shown here is derived from an EMBL/GenBank/DDBJ whole genome shotgun (WGS) entry which is preliminary data.</text>
</comment>
<feature type="compositionally biased region" description="Basic and acidic residues" evidence="1">
    <location>
        <begin position="122"/>
        <end position="133"/>
    </location>
</feature>
<feature type="signal peptide" evidence="2">
    <location>
        <begin position="1"/>
        <end position="29"/>
    </location>
</feature>
<keyword evidence="2" id="KW-0732">Signal</keyword>
<dbReference type="OrthoDB" id="364215at2759"/>
<dbReference type="AlphaFoldDB" id="A0A9W5TBT1"/>
<feature type="region of interest" description="Disordered" evidence="1">
    <location>
        <begin position="102"/>
        <end position="133"/>
    </location>
</feature>
<evidence type="ECO:0000313" key="4">
    <source>
        <dbReference type="Proteomes" id="UP001057455"/>
    </source>
</evidence>